<dbReference type="GO" id="GO:0003677">
    <property type="term" value="F:DNA binding"/>
    <property type="evidence" value="ECO:0007669"/>
    <property type="project" value="InterPro"/>
</dbReference>
<dbReference type="KEGG" id="mtea:DK419_11430"/>
<dbReference type="RefSeq" id="WP_109959183.1">
    <property type="nucleotide sequence ID" value="NZ_CP029553.1"/>
</dbReference>
<organism evidence="2 3">
    <name type="scientific">Methylobacterium terrae</name>
    <dbReference type="NCBI Taxonomy" id="2202827"/>
    <lineage>
        <taxon>Bacteria</taxon>
        <taxon>Pseudomonadati</taxon>
        <taxon>Pseudomonadota</taxon>
        <taxon>Alphaproteobacteria</taxon>
        <taxon>Hyphomicrobiales</taxon>
        <taxon>Methylobacteriaceae</taxon>
        <taxon>Methylobacterium</taxon>
    </lineage>
</organism>
<reference evidence="2 3" key="1">
    <citation type="submission" date="2018-05" db="EMBL/GenBank/DDBJ databases">
        <title>Complete Genome Sequence of Methylobacterium sp. 17Sr1-28.</title>
        <authorList>
            <person name="Srinivasan S."/>
        </authorList>
    </citation>
    <scope>NUCLEOTIDE SEQUENCE [LARGE SCALE GENOMIC DNA]</scope>
    <source>
        <strain evidence="2 3">17Sr1-28</strain>
    </source>
</reference>
<evidence type="ECO:0000259" key="1">
    <source>
        <dbReference type="Pfam" id="PF13744"/>
    </source>
</evidence>
<dbReference type="InterPro" id="IPR039554">
    <property type="entry name" value="HigA2-like_HTH"/>
</dbReference>
<gene>
    <name evidence="2" type="ORF">DK419_11430</name>
</gene>
<proteinExistence type="predicted"/>
<dbReference type="Pfam" id="PF13744">
    <property type="entry name" value="HTH_37"/>
    <property type="match status" value="1"/>
</dbReference>
<dbReference type="Gene3D" id="1.10.260.40">
    <property type="entry name" value="lambda repressor-like DNA-binding domains"/>
    <property type="match status" value="1"/>
</dbReference>
<evidence type="ECO:0000313" key="2">
    <source>
        <dbReference type="EMBL" id="AWN46845.1"/>
    </source>
</evidence>
<dbReference type="OrthoDB" id="8452755at2"/>
<evidence type="ECO:0000313" key="3">
    <source>
        <dbReference type="Proteomes" id="UP000245444"/>
    </source>
</evidence>
<dbReference type="EMBL" id="CP029553">
    <property type="protein sequence ID" value="AWN46845.1"/>
    <property type="molecule type" value="Genomic_DNA"/>
</dbReference>
<dbReference type="Proteomes" id="UP000245444">
    <property type="component" value="Chromosome"/>
</dbReference>
<protein>
    <recommendedName>
        <fullName evidence="1">HigA2-like helix-turn-helix domain-containing protein</fullName>
    </recommendedName>
</protein>
<accession>A0A2U8WKS3</accession>
<dbReference type="AlphaFoldDB" id="A0A2U8WKS3"/>
<dbReference type="InterPro" id="IPR010982">
    <property type="entry name" value="Lambda_DNA-bd_dom_sf"/>
</dbReference>
<feature type="domain" description="HigA2-like helix-turn-helix" evidence="1">
    <location>
        <begin position="21"/>
        <end position="90"/>
    </location>
</feature>
<sequence length="114" mass="12120">MDKANSGPVRGSGNFLLDRDYADPEEARIKFLLANEIAFAIKSRGLGEMRAAELAGIEPVALSRIAGGQVTECSLFLLMRVLASLGKDARLEWSDAPGNEGHIMAGTCETPEAA</sequence>
<keyword evidence="3" id="KW-1185">Reference proteome</keyword>
<dbReference type="SUPFAM" id="SSF47413">
    <property type="entry name" value="lambda repressor-like DNA-binding domains"/>
    <property type="match status" value="1"/>
</dbReference>
<name>A0A2U8WKS3_9HYPH</name>